<evidence type="ECO:0000313" key="2">
    <source>
        <dbReference type="EMBL" id="MDE47982.1"/>
    </source>
</evidence>
<dbReference type="EMBL" id="GGYP01003211">
    <property type="protein sequence ID" value="MDE47982.1"/>
    <property type="molecule type" value="Transcribed_RNA"/>
</dbReference>
<sequence length="708" mass="79033">MANDATGKSTSNSDSLENSLSNAGDQQKVPPLRIVLNSSGNQKSSSANGNHQQSSTKRAQDAKQESTLKTGGRVRIKLGANRQQSGKVATNNETNETSTKTEGHKSKEKASDKQLENINEDSTSSYTHLRRITRRSHRTVQSINNEDEESISSMTSIDENLNTTNSIQPNSDTAHDSDLATTASGATTVNNANNGSSNTDTPRRYKRKKVESSESQSLECDTLLGTQNYKLPNQNSFELFKNIRKQVDKKLKSLTCVHPMTPYGFRDYMLSRGAYLLDGNKLGNGTSLFVNEHGGLDPVPAGKYHLIRHNKMNYSVPNRATAPLGLPVNSPLYDLFIEQEKERYRMRIQHIKEREKLTLAAEQEFMRVYNQAALAAVNQTETFSVCTMLKHQEMYNYLDLDGTTILSREDAQQNQVDQPDGVRTRRRQHGQISPAPTRKSSSTEESGVTQDTAKKDSDNPTPSADEKKSDTSKATDSIGKENRIEQDGDTEQNREPDTGPPSTTEKTKKRADDNPTNSQSENISAPNRLDSDTPSNPKTSEDSSSKKERSETDEKAEVKTDCSPPESRTDGLIEKPESGSPQVQQDPAELHKSNERLKNSTSDEADGTETALDSGNKSLENVAKVTDEEKRTINKEKFLIHLQEIDDKWDKIRHEMLIRHKNEAESLHAIQKLEWEWKTKEIGACDVRTTLLIDNSLVPKIDIFSQDY</sequence>
<feature type="compositionally biased region" description="Basic residues" evidence="1">
    <location>
        <begin position="128"/>
        <end position="138"/>
    </location>
</feature>
<name>A0A6G1SDE9_9ACAR</name>
<dbReference type="InterPro" id="IPR053210">
    <property type="entry name" value="ANKRD12"/>
</dbReference>
<feature type="compositionally biased region" description="Basic and acidic residues" evidence="1">
    <location>
        <begin position="99"/>
        <end position="115"/>
    </location>
</feature>
<feature type="compositionally biased region" description="Basic and acidic residues" evidence="1">
    <location>
        <begin position="588"/>
        <end position="598"/>
    </location>
</feature>
<dbReference type="AlphaFoldDB" id="A0A6G1SDE9"/>
<feature type="region of interest" description="Disordered" evidence="1">
    <location>
        <begin position="183"/>
        <end position="216"/>
    </location>
</feature>
<feature type="compositionally biased region" description="Polar residues" evidence="1">
    <location>
        <begin position="183"/>
        <end position="200"/>
    </location>
</feature>
<gene>
    <name evidence="2" type="primary">ANKRD11_0</name>
    <name evidence="2" type="ORF">g.7972</name>
</gene>
<protein>
    <submittedName>
        <fullName evidence="2">Ankyrin repeat domain-containing protein 11</fullName>
    </submittedName>
</protein>
<feature type="compositionally biased region" description="Polar residues" evidence="1">
    <location>
        <begin position="514"/>
        <end position="525"/>
    </location>
</feature>
<feature type="compositionally biased region" description="Basic and acidic residues" evidence="1">
    <location>
        <begin position="539"/>
        <end position="560"/>
    </location>
</feature>
<feature type="compositionally biased region" description="Basic and acidic residues" evidence="1">
    <location>
        <begin position="567"/>
        <end position="577"/>
    </location>
</feature>
<feature type="compositionally biased region" description="Polar residues" evidence="1">
    <location>
        <begin position="438"/>
        <end position="451"/>
    </location>
</feature>
<feature type="compositionally biased region" description="Polar residues" evidence="1">
    <location>
        <begin position="36"/>
        <end position="57"/>
    </location>
</feature>
<reference evidence="2" key="1">
    <citation type="submission" date="2018-10" db="EMBL/GenBank/DDBJ databases">
        <title>Transcriptome assembly of Aceria tosichella (Wheat curl mite) Type 2.</title>
        <authorList>
            <person name="Scully E.D."/>
            <person name="Geib S.M."/>
            <person name="Palmer N.A."/>
            <person name="Gupta A.K."/>
            <person name="Sarath G."/>
            <person name="Tatineni S."/>
        </authorList>
    </citation>
    <scope>NUCLEOTIDE SEQUENCE</scope>
    <source>
        <strain evidence="2">LincolnNE</strain>
    </source>
</reference>
<accession>A0A6G1SDE9</accession>
<feature type="region of interest" description="Disordered" evidence="1">
    <location>
        <begin position="411"/>
        <end position="616"/>
    </location>
</feature>
<organism evidence="2">
    <name type="scientific">Aceria tosichella</name>
    <name type="common">wheat curl mite</name>
    <dbReference type="NCBI Taxonomy" id="561515"/>
    <lineage>
        <taxon>Eukaryota</taxon>
        <taxon>Metazoa</taxon>
        <taxon>Ecdysozoa</taxon>
        <taxon>Arthropoda</taxon>
        <taxon>Chelicerata</taxon>
        <taxon>Arachnida</taxon>
        <taxon>Acari</taxon>
        <taxon>Acariformes</taxon>
        <taxon>Trombidiformes</taxon>
        <taxon>Prostigmata</taxon>
        <taxon>Eupodina</taxon>
        <taxon>Eriophyoidea</taxon>
        <taxon>Eriophyidae</taxon>
        <taxon>Eriophyinae</taxon>
        <taxon>Aceriini</taxon>
        <taxon>Aceria</taxon>
    </lineage>
</organism>
<feature type="compositionally biased region" description="Polar residues" evidence="1">
    <location>
        <begin position="116"/>
        <end position="127"/>
    </location>
</feature>
<feature type="region of interest" description="Disordered" evidence="1">
    <location>
        <begin position="1"/>
        <end position="153"/>
    </location>
</feature>
<dbReference type="PANTHER" id="PTHR24149:SF14">
    <property type="entry name" value="ANKYRIN REPEAT DOMAIN 12"/>
    <property type="match status" value="1"/>
</dbReference>
<dbReference type="GO" id="GO:0005654">
    <property type="term" value="C:nucleoplasm"/>
    <property type="evidence" value="ECO:0007669"/>
    <property type="project" value="TreeGrafter"/>
</dbReference>
<evidence type="ECO:0000256" key="1">
    <source>
        <dbReference type="SAM" id="MobiDB-lite"/>
    </source>
</evidence>
<proteinExistence type="predicted"/>
<feature type="compositionally biased region" description="Basic and acidic residues" evidence="1">
    <location>
        <begin position="452"/>
        <end position="497"/>
    </location>
</feature>
<feature type="compositionally biased region" description="Low complexity" evidence="1">
    <location>
        <begin position="9"/>
        <end position="22"/>
    </location>
</feature>
<dbReference type="PANTHER" id="PTHR24149">
    <property type="entry name" value="ANKYRIN REPEAT DOMAIN-CONTAINING PROTEIN 12"/>
    <property type="match status" value="1"/>
</dbReference>